<name>A0A179UZV9_BLAGS</name>
<protein>
    <submittedName>
        <fullName evidence="1">Uncharacterized protein</fullName>
    </submittedName>
</protein>
<organism evidence="1 2">
    <name type="scientific">Blastomyces gilchristii (strain SLH14081)</name>
    <name type="common">Blastomyces dermatitidis</name>
    <dbReference type="NCBI Taxonomy" id="559298"/>
    <lineage>
        <taxon>Eukaryota</taxon>
        <taxon>Fungi</taxon>
        <taxon>Dikarya</taxon>
        <taxon>Ascomycota</taxon>
        <taxon>Pezizomycotina</taxon>
        <taxon>Eurotiomycetes</taxon>
        <taxon>Eurotiomycetidae</taxon>
        <taxon>Onygenales</taxon>
        <taxon>Ajellomycetaceae</taxon>
        <taxon>Blastomyces</taxon>
    </lineage>
</organism>
<dbReference type="KEGG" id="bgh:BDBG_08582"/>
<dbReference type="GeneID" id="8501584"/>
<dbReference type="Proteomes" id="UP000002038">
    <property type="component" value="Unassembled WGS sequence"/>
</dbReference>
<accession>A0A179UZV9</accession>
<proteinExistence type="predicted"/>
<reference evidence="2" key="1">
    <citation type="journal article" date="2015" name="PLoS Genet.">
        <title>The dynamic genome and transcriptome of the human fungal pathogen Blastomyces and close relative Emmonsia.</title>
        <authorList>
            <person name="Munoz J.F."/>
            <person name="Gauthier G.M."/>
            <person name="Desjardins C.A."/>
            <person name="Gallo J.E."/>
            <person name="Holder J."/>
            <person name="Sullivan T.D."/>
            <person name="Marty A.J."/>
            <person name="Carmen J.C."/>
            <person name="Chen Z."/>
            <person name="Ding L."/>
            <person name="Gujja S."/>
            <person name="Magrini V."/>
            <person name="Misas E."/>
            <person name="Mitreva M."/>
            <person name="Priest M."/>
            <person name="Saif S."/>
            <person name="Whiston E.A."/>
            <person name="Young S."/>
            <person name="Zeng Q."/>
            <person name="Goldman W.E."/>
            <person name="Mardis E.R."/>
            <person name="Taylor J.W."/>
            <person name="McEwen J.G."/>
            <person name="Clay O.K."/>
            <person name="Klein B.S."/>
            <person name="Cuomo C.A."/>
        </authorList>
    </citation>
    <scope>NUCLEOTIDE SEQUENCE [LARGE SCALE GENOMIC DNA]</scope>
    <source>
        <strain evidence="2">SLH14081</strain>
    </source>
</reference>
<evidence type="ECO:0000313" key="1">
    <source>
        <dbReference type="EMBL" id="OAT13363.1"/>
    </source>
</evidence>
<evidence type="ECO:0000313" key="2">
    <source>
        <dbReference type="Proteomes" id="UP000002038"/>
    </source>
</evidence>
<keyword evidence="2" id="KW-1185">Reference proteome</keyword>
<sequence>METLKSLQETILIDLRDVGAVASLSLRLAICADFVTVADYASGGGHTSLATLATLKKSCCIFVGKARLDGNVSG</sequence>
<dbReference type="EMBL" id="GG657472">
    <property type="protein sequence ID" value="OAT13363.1"/>
    <property type="molecule type" value="Genomic_DNA"/>
</dbReference>
<dbReference type="VEuPathDB" id="FungiDB:BDBG_08582"/>
<dbReference type="RefSeq" id="XP_031580857.1">
    <property type="nucleotide sequence ID" value="XM_031723626.1"/>
</dbReference>
<dbReference type="AlphaFoldDB" id="A0A179UZV9"/>
<gene>
    <name evidence="1" type="ORF">BDBG_08582</name>
</gene>